<feature type="domain" description="Bacterial sugar transferase" evidence="8">
    <location>
        <begin position="291"/>
        <end position="464"/>
    </location>
</feature>
<dbReference type="GO" id="GO:0016780">
    <property type="term" value="F:phosphotransferase activity, for other substituted phosphate groups"/>
    <property type="evidence" value="ECO:0007669"/>
    <property type="project" value="TreeGrafter"/>
</dbReference>
<sequence length="469" mass="53169">MKKRRIYSLALLAGDLVALYAGLLATILVKYPPAEFQWVWDIHLAPFSIVFSFWILIFFIAGLYEQEAWATNTLVRERLIKSMAASIIVAALLFYLVPAFGITPKTNLLVQSFLSFALIMGWRMLFSSVLRSASKTNVLFLGVSPEVIAFAEFLNQNPQLGYTASVLMHTDETALPATTIEIAAPTSDLGPIIKHKKITLVVASQDIKSRKEFVRMLYNLLPTGVTFADFPTFYENLTGKIPTSLISEIWFLENLAGGKKRLYEISKRASDIIIAIGFTCGIILILPFIAVGIILSTPREIIAYKKYRARSGDGILFFRQQRVGRAGKTFYFAKFRSQRLGAERMSEVKSAENDQRQYPFGRLLRACYLDELPQVWNVLKGEMSFVGPRPERPEYVARLKEEIPFYEMRLLVPPGITGWAQVSMKNDASVEDAPEKMQYDLYYIKNRSFALDMTILLKTFFVMISRGGR</sequence>
<comment type="similarity">
    <text evidence="2">Belongs to the bacterial sugar transferase family.</text>
</comment>
<evidence type="ECO:0000256" key="7">
    <source>
        <dbReference type="SAM" id="Phobius"/>
    </source>
</evidence>
<keyword evidence="6 7" id="KW-0472">Membrane</keyword>
<organism evidence="9 10">
    <name type="scientific">Candidatus Ryanbacteria bacterium RIFCSPHIGHO2_01_FULL_48_27</name>
    <dbReference type="NCBI Taxonomy" id="1802115"/>
    <lineage>
        <taxon>Bacteria</taxon>
        <taxon>Candidatus Ryaniibacteriota</taxon>
    </lineage>
</organism>
<evidence type="ECO:0000256" key="2">
    <source>
        <dbReference type="ARBA" id="ARBA00006464"/>
    </source>
</evidence>
<dbReference type="PANTHER" id="PTHR30576">
    <property type="entry name" value="COLANIC BIOSYNTHESIS UDP-GLUCOSE LIPID CARRIER TRANSFERASE"/>
    <property type="match status" value="1"/>
</dbReference>
<comment type="caution">
    <text evidence="9">The sequence shown here is derived from an EMBL/GenBank/DDBJ whole genome shotgun (WGS) entry which is preliminary data.</text>
</comment>
<reference evidence="9 10" key="1">
    <citation type="journal article" date="2016" name="Nat. Commun.">
        <title>Thousands of microbial genomes shed light on interconnected biogeochemical processes in an aquifer system.</title>
        <authorList>
            <person name="Anantharaman K."/>
            <person name="Brown C.T."/>
            <person name="Hug L.A."/>
            <person name="Sharon I."/>
            <person name="Castelle C.J."/>
            <person name="Probst A.J."/>
            <person name="Thomas B.C."/>
            <person name="Singh A."/>
            <person name="Wilkins M.J."/>
            <person name="Karaoz U."/>
            <person name="Brodie E.L."/>
            <person name="Williams K.H."/>
            <person name="Hubbard S.S."/>
            <person name="Banfield J.F."/>
        </authorList>
    </citation>
    <scope>NUCLEOTIDE SEQUENCE [LARGE SCALE GENOMIC DNA]</scope>
</reference>
<comment type="subcellular location">
    <subcellularLocation>
        <location evidence="1">Membrane</location>
        <topology evidence="1">Multi-pass membrane protein</topology>
    </subcellularLocation>
</comment>
<feature type="transmembrane region" description="Helical" evidence="7">
    <location>
        <begin position="43"/>
        <end position="64"/>
    </location>
</feature>
<dbReference type="InterPro" id="IPR003362">
    <property type="entry name" value="Bact_transf"/>
</dbReference>
<evidence type="ECO:0000256" key="4">
    <source>
        <dbReference type="ARBA" id="ARBA00022692"/>
    </source>
</evidence>
<dbReference type="AlphaFoldDB" id="A0A1G2G5A9"/>
<dbReference type="Pfam" id="PF02397">
    <property type="entry name" value="Bac_transf"/>
    <property type="match status" value="1"/>
</dbReference>
<dbReference type="STRING" id="1802115.A2756_00305"/>
<dbReference type="InterPro" id="IPR017475">
    <property type="entry name" value="EPS_sugar_tfrase"/>
</dbReference>
<accession>A0A1G2G5A9</accession>
<gene>
    <name evidence="9" type="ORF">A2756_00305</name>
</gene>
<protein>
    <recommendedName>
        <fullName evidence="8">Bacterial sugar transferase domain-containing protein</fullName>
    </recommendedName>
</protein>
<evidence type="ECO:0000313" key="9">
    <source>
        <dbReference type="EMBL" id="OGZ45446.1"/>
    </source>
</evidence>
<dbReference type="EMBL" id="MHNL01000006">
    <property type="protein sequence ID" value="OGZ45446.1"/>
    <property type="molecule type" value="Genomic_DNA"/>
</dbReference>
<evidence type="ECO:0000313" key="10">
    <source>
        <dbReference type="Proteomes" id="UP000177785"/>
    </source>
</evidence>
<keyword evidence="5 7" id="KW-1133">Transmembrane helix</keyword>
<dbReference type="NCBIfam" id="TIGR03025">
    <property type="entry name" value="EPS_sugtrans"/>
    <property type="match status" value="1"/>
</dbReference>
<dbReference type="GO" id="GO:0016020">
    <property type="term" value="C:membrane"/>
    <property type="evidence" value="ECO:0007669"/>
    <property type="project" value="UniProtKB-SubCell"/>
</dbReference>
<feature type="transmembrane region" description="Helical" evidence="7">
    <location>
        <begin position="269"/>
        <end position="295"/>
    </location>
</feature>
<feature type="transmembrane region" description="Helical" evidence="7">
    <location>
        <begin position="108"/>
        <end position="126"/>
    </location>
</feature>
<proteinExistence type="inferred from homology"/>
<evidence type="ECO:0000259" key="8">
    <source>
        <dbReference type="Pfam" id="PF02397"/>
    </source>
</evidence>
<evidence type="ECO:0000256" key="5">
    <source>
        <dbReference type="ARBA" id="ARBA00022989"/>
    </source>
</evidence>
<evidence type="ECO:0000256" key="6">
    <source>
        <dbReference type="ARBA" id="ARBA00023136"/>
    </source>
</evidence>
<evidence type="ECO:0000256" key="1">
    <source>
        <dbReference type="ARBA" id="ARBA00004141"/>
    </source>
</evidence>
<keyword evidence="3" id="KW-0808">Transferase</keyword>
<feature type="transmembrane region" description="Helical" evidence="7">
    <location>
        <begin position="84"/>
        <end position="102"/>
    </location>
</feature>
<dbReference type="Proteomes" id="UP000177785">
    <property type="component" value="Unassembled WGS sequence"/>
</dbReference>
<evidence type="ECO:0000256" key="3">
    <source>
        <dbReference type="ARBA" id="ARBA00022679"/>
    </source>
</evidence>
<keyword evidence="4 7" id="KW-0812">Transmembrane</keyword>
<feature type="transmembrane region" description="Helical" evidence="7">
    <location>
        <begin position="7"/>
        <end position="31"/>
    </location>
</feature>
<name>A0A1G2G5A9_9BACT</name>
<dbReference type="PANTHER" id="PTHR30576:SF0">
    <property type="entry name" value="UNDECAPRENYL-PHOSPHATE N-ACETYLGALACTOSAMINYL 1-PHOSPHATE TRANSFERASE-RELATED"/>
    <property type="match status" value="1"/>
</dbReference>